<dbReference type="InterPro" id="IPR036416">
    <property type="entry name" value="Pept_tRNA_hydro_sf"/>
</dbReference>
<keyword evidence="3 7" id="KW-0378">Hydrolase</keyword>
<sequence>MIFNSYINYNKKLTIIITMILIVGLGNPGKKYLNNRHNVGFQFINYLIENLQIQSSKSQDSNKFQISNFKFYKTDCFMNQSGIFVKKLIGNCKLKIENLVIIHDDLDIPLGKFHIQFTVGPRLHNGLESIEQQLKSKDFWRVRIGVDNRQPKNKIPGEAYVLKNFLPKEKQLLQTEIFPKLLSQLKTQFL</sequence>
<dbReference type="InterPro" id="IPR001328">
    <property type="entry name" value="Pept_tRNA_hydro"/>
</dbReference>
<reference evidence="10" key="1">
    <citation type="submission" date="2017-09" db="EMBL/GenBank/DDBJ databases">
        <title>Depth-based differentiation of microbial function through sediment-hosted aquifers and enrichment of novel symbionts in the deep terrestrial subsurface.</title>
        <authorList>
            <person name="Probst A.J."/>
            <person name="Ladd B."/>
            <person name="Jarett J.K."/>
            <person name="Geller-Mcgrath D.E."/>
            <person name="Sieber C.M.K."/>
            <person name="Emerson J.B."/>
            <person name="Anantharaman K."/>
            <person name="Thomas B.C."/>
            <person name="Malmstrom R."/>
            <person name="Stieglmeier M."/>
            <person name="Klingl A."/>
            <person name="Woyke T."/>
            <person name="Ryan C.M."/>
            <person name="Banfield J.F."/>
        </authorList>
    </citation>
    <scope>NUCLEOTIDE SEQUENCE [LARGE SCALE GENOMIC DNA]</scope>
</reference>
<evidence type="ECO:0000313" key="9">
    <source>
        <dbReference type="EMBL" id="PIY70682.1"/>
    </source>
</evidence>
<dbReference type="Pfam" id="PF01195">
    <property type="entry name" value="Pept_tRNA_hydro"/>
    <property type="match status" value="1"/>
</dbReference>
<evidence type="ECO:0000256" key="8">
    <source>
        <dbReference type="RuleBase" id="RU004320"/>
    </source>
</evidence>
<comment type="catalytic activity">
    <reaction evidence="7">
        <text>an N-acyl-L-alpha-aminoacyl-tRNA + H2O = an N-acyl-L-amino acid + a tRNA + H(+)</text>
        <dbReference type="Rhea" id="RHEA:54448"/>
        <dbReference type="Rhea" id="RHEA-COMP:10123"/>
        <dbReference type="Rhea" id="RHEA-COMP:13883"/>
        <dbReference type="ChEBI" id="CHEBI:15377"/>
        <dbReference type="ChEBI" id="CHEBI:15378"/>
        <dbReference type="ChEBI" id="CHEBI:59874"/>
        <dbReference type="ChEBI" id="CHEBI:78442"/>
        <dbReference type="ChEBI" id="CHEBI:138191"/>
        <dbReference type="EC" id="3.1.1.29"/>
    </reaction>
</comment>
<evidence type="ECO:0000256" key="2">
    <source>
        <dbReference type="ARBA" id="ARBA00022555"/>
    </source>
</evidence>
<dbReference type="PANTHER" id="PTHR17224">
    <property type="entry name" value="PEPTIDYL-TRNA HYDROLASE"/>
    <property type="match status" value="1"/>
</dbReference>
<dbReference type="SUPFAM" id="SSF53178">
    <property type="entry name" value="Peptidyl-tRNA hydrolase-like"/>
    <property type="match status" value="1"/>
</dbReference>
<keyword evidence="2" id="KW-0820">tRNA-binding</keyword>
<evidence type="ECO:0000256" key="1">
    <source>
        <dbReference type="ARBA" id="ARBA00013260"/>
    </source>
</evidence>
<keyword evidence="4" id="KW-0694">RNA-binding</keyword>
<accession>A0A2M7QEE4</accession>
<comment type="similarity">
    <text evidence="5 8">Belongs to the PTH family.</text>
</comment>
<evidence type="ECO:0000256" key="7">
    <source>
        <dbReference type="RuleBase" id="RU000673"/>
    </source>
</evidence>
<evidence type="ECO:0000256" key="4">
    <source>
        <dbReference type="ARBA" id="ARBA00022884"/>
    </source>
</evidence>
<dbReference type="PANTHER" id="PTHR17224:SF1">
    <property type="entry name" value="PEPTIDYL-TRNA HYDROLASE"/>
    <property type="match status" value="1"/>
</dbReference>
<protein>
    <recommendedName>
        <fullName evidence="6 7">Peptidyl-tRNA hydrolase</fullName>
        <ecNumber evidence="1 7">3.1.1.29</ecNumber>
    </recommendedName>
</protein>
<organism evidence="9 10">
    <name type="scientific">Candidatus Roizmanbacteria bacterium CG_4_10_14_0_8_um_filter_35_28</name>
    <dbReference type="NCBI Taxonomy" id="1974827"/>
    <lineage>
        <taxon>Bacteria</taxon>
        <taxon>Candidatus Roizmaniibacteriota</taxon>
    </lineage>
</organism>
<name>A0A2M7QEE4_9BACT</name>
<dbReference type="InterPro" id="IPR018171">
    <property type="entry name" value="Pept_tRNA_hydro_CS"/>
</dbReference>
<dbReference type="NCBIfam" id="TIGR00447">
    <property type="entry name" value="pth"/>
    <property type="match status" value="1"/>
</dbReference>
<dbReference type="GO" id="GO:0000049">
    <property type="term" value="F:tRNA binding"/>
    <property type="evidence" value="ECO:0007669"/>
    <property type="project" value="UniProtKB-KW"/>
</dbReference>
<proteinExistence type="inferred from homology"/>
<evidence type="ECO:0000256" key="3">
    <source>
        <dbReference type="ARBA" id="ARBA00022801"/>
    </source>
</evidence>
<dbReference type="AlphaFoldDB" id="A0A2M7QEE4"/>
<dbReference type="GO" id="GO:0004045">
    <property type="term" value="F:peptidyl-tRNA hydrolase activity"/>
    <property type="evidence" value="ECO:0007669"/>
    <property type="project" value="UniProtKB-EC"/>
</dbReference>
<evidence type="ECO:0000313" key="10">
    <source>
        <dbReference type="Proteomes" id="UP000230344"/>
    </source>
</evidence>
<evidence type="ECO:0000256" key="6">
    <source>
        <dbReference type="ARBA" id="ARBA00050038"/>
    </source>
</evidence>
<gene>
    <name evidence="9" type="ORF">COY88_04300</name>
</gene>
<dbReference type="CDD" id="cd00462">
    <property type="entry name" value="PTH"/>
    <property type="match status" value="1"/>
</dbReference>
<evidence type="ECO:0000256" key="5">
    <source>
        <dbReference type="ARBA" id="ARBA00038063"/>
    </source>
</evidence>
<dbReference type="EC" id="3.1.1.29" evidence="1 7"/>
<dbReference type="Proteomes" id="UP000230344">
    <property type="component" value="Unassembled WGS sequence"/>
</dbReference>
<dbReference type="PROSITE" id="PS01195">
    <property type="entry name" value="PEPT_TRNA_HYDROL_1"/>
    <property type="match status" value="1"/>
</dbReference>
<dbReference type="EMBL" id="PFLH01000081">
    <property type="protein sequence ID" value="PIY70682.1"/>
    <property type="molecule type" value="Genomic_DNA"/>
</dbReference>
<dbReference type="Gene3D" id="3.40.50.1470">
    <property type="entry name" value="Peptidyl-tRNA hydrolase"/>
    <property type="match status" value="1"/>
</dbReference>
<comment type="caution">
    <text evidence="9">The sequence shown here is derived from an EMBL/GenBank/DDBJ whole genome shotgun (WGS) entry which is preliminary data.</text>
</comment>